<evidence type="ECO:0000313" key="2">
    <source>
        <dbReference type="Proteomes" id="UP001151532"/>
    </source>
</evidence>
<reference evidence="1" key="1">
    <citation type="submission" date="2022-11" db="EMBL/GenBank/DDBJ databases">
        <authorList>
            <person name="Hyden B.L."/>
            <person name="Feng K."/>
            <person name="Yates T."/>
            <person name="Jawdy S."/>
            <person name="Smart L.B."/>
            <person name="Muchero W."/>
        </authorList>
    </citation>
    <scope>NUCLEOTIDE SEQUENCE</scope>
    <source>
        <tissue evidence="1">Shoot tip</tissue>
    </source>
</reference>
<dbReference type="AlphaFoldDB" id="A0A9Q0TWJ9"/>
<organism evidence="1 2">
    <name type="scientific">Salix purpurea</name>
    <name type="common">Purple osier willow</name>
    <dbReference type="NCBI Taxonomy" id="77065"/>
    <lineage>
        <taxon>Eukaryota</taxon>
        <taxon>Viridiplantae</taxon>
        <taxon>Streptophyta</taxon>
        <taxon>Embryophyta</taxon>
        <taxon>Tracheophyta</taxon>
        <taxon>Spermatophyta</taxon>
        <taxon>Magnoliopsida</taxon>
        <taxon>eudicotyledons</taxon>
        <taxon>Gunneridae</taxon>
        <taxon>Pentapetalae</taxon>
        <taxon>rosids</taxon>
        <taxon>fabids</taxon>
        <taxon>Malpighiales</taxon>
        <taxon>Salicaceae</taxon>
        <taxon>Saliceae</taxon>
        <taxon>Salix</taxon>
    </lineage>
</organism>
<accession>A0A9Q0TWJ9</accession>
<comment type="caution">
    <text evidence="1">The sequence shown here is derived from an EMBL/GenBank/DDBJ whole genome shotgun (WGS) entry which is preliminary data.</text>
</comment>
<protein>
    <submittedName>
        <fullName evidence="1">Uncharacterized protein</fullName>
    </submittedName>
</protein>
<name>A0A9Q0TWJ9_SALPP</name>
<keyword evidence="2" id="KW-1185">Reference proteome</keyword>
<gene>
    <name evidence="1" type="ORF">OIU79_006875</name>
</gene>
<dbReference type="Proteomes" id="UP001151532">
    <property type="component" value="Chromosome 10"/>
</dbReference>
<sequence length="161" mass="17817">MSVETNHDDVLFRIVVDHEHELPAMHTVFNLERDKPAKFVNAEVNITDIIDVSNHPDLDSTGADQPPKARHFLKMQEARLVSDEIPYGAVVSSFVKLGAGLPGNRIVHSSSIKPSISEFAALKENKQTAFPSSAAAPDAYFFRLSMAKLHFFNTRKGKGCK</sequence>
<evidence type="ECO:0000313" key="1">
    <source>
        <dbReference type="EMBL" id="KAJ6719094.1"/>
    </source>
</evidence>
<proteinExistence type="predicted"/>
<dbReference type="EMBL" id="JAPFFK010000014">
    <property type="protein sequence ID" value="KAJ6719094.1"/>
    <property type="molecule type" value="Genomic_DNA"/>
</dbReference>
<reference evidence="1" key="2">
    <citation type="journal article" date="2023" name="Int. J. Mol. Sci.">
        <title>De Novo Assembly and Annotation of 11 Diverse Shrub Willow (Salix) Genomes Reveals Novel Gene Organization in Sex-Linked Regions.</title>
        <authorList>
            <person name="Hyden B."/>
            <person name="Feng K."/>
            <person name="Yates T.B."/>
            <person name="Jawdy S."/>
            <person name="Cereghino C."/>
            <person name="Smart L.B."/>
            <person name="Muchero W."/>
        </authorList>
    </citation>
    <scope>NUCLEOTIDE SEQUENCE</scope>
    <source>
        <tissue evidence="1">Shoot tip</tissue>
    </source>
</reference>